<reference evidence="5 6" key="1">
    <citation type="submission" date="2021-05" db="EMBL/GenBank/DDBJ databases">
        <title>Genome Assembly of Synthetic Allotetraploid Brassica napus Reveals Homoeologous Exchanges between Subgenomes.</title>
        <authorList>
            <person name="Davis J.T."/>
        </authorList>
    </citation>
    <scope>NUCLEOTIDE SEQUENCE [LARGE SCALE GENOMIC DNA]</scope>
    <source>
        <strain evidence="6">cv. Da-Ae</strain>
        <tissue evidence="5">Seedling</tissue>
    </source>
</reference>
<dbReference type="Proteomes" id="UP000824890">
    <property type="component" value="Unassembled WGS sequence"/>
</dbReference>
<keyword evidence="2" id="KW-0503">Monooxygenase</keyword>
<evidence type="ECO:0000313" key="6">
    <source>
        <dbReference type="Proteomes" id="UP000824890"/>
    </source>
</evidence>
<evidence type="ECO:0000256" key="2">
    <source>
        <dbReference type="ARBA" id="ARBA00023033"/>
    </source>
</evidence>
<dbReference type="InterPro" id="IPR002938">
    <property type="entry name" value="FAD-bd"/>
</dbReference>
<dbReference type="InterPro" id="IPR044560">
    <property type="entry name" value="MOase"/>
</dbReference>
<sequence length="490" mass="54555">TIYREVKIAKLGKTNNGRIGHSDSGRRHCWSCDFTCSAQGIKSIVLEKSESVRSEGAAFGIQTNGWLALQQLGVADKLRLNSLPIHQIRDVMIEKKIKQRESVGPASHGEVRGVIRNDMVRALAHALPVGTLRLGSQIVSVKLDEATSFPNVHLRNGQDIKAKVLIGCDGSNSIVSKFLGLNPTKALDSRAVRGFTNYPNGHVFQQEFIRIKMDNVVSGRLPITHNLVFWFVVMLKCPQDSNNLKNQEDVARLTLASVCQFSEEWKEMVKKCDIDSLYISRLRYRSPWDVMSSKFRRGTVTVAGDSMHLMGPFIGQGCSAALEDGVVLARCLWSKLGQDGMNNVSSRKQIEEAIDEYVRERRGRLVGLSTQTYLTGRLIEASSPATKLLLIYKITWNNLLFMAVEFSQGYHWVSYALEVDLLEMAPERPSLECPGCTITTATSTISCYQSYIMCSGPSWLNQLIQEEAVVDVAPDWDSSKPFNVAGSLEM</sequence>
<protein>
    <recommendedName>
        <fullName evidence="4">FAD-binding domain-containing protein</fullName>
    </recommendedName>
</protein>
<proteinExistence type="inferred from homology"/>
<dbReference type="PANTHER" id="PTHR45934:SF25">
    <property type="entry name" value="FAD-BINDING DOMAIN-CONTAINING PROTEIN"/>
    <property type="match status" value="1"/>
</dbReference>
<dbReference type="InterPro" id="IPR036188">
    <property type="entry name" value="FAD/NAD-bd_sf"/>
</dbReference>
<dbReference type="EMBL" id="JAGKQM010000018">
    <property type="protein sequence ID" value="KAH0863104.1"/>
    <property type="molecule type" value="Genomic_DNA"/>
</dbReference>
<evidence type="ECO:0000256" key="3">
    <source>
        <dbReference type="ARBA" id="ARBA00024018"/>
    </source>
</evidence>
<organism evidence="5 6">
    <name type="scientific">Brassica napus</name>
    <name type="common">Rape</name>
    <dbReference type="NCBI Taxonomy" id="3708"/>
    <lineage>
        <taxon>Eukaryota</taxon>
        <taxon>Viridiplantae</taxon>
        <taxon>Streptophyta</taxon>
        <taxon>Embryophyta</taxon>
        <taxon>Tracheophyta</taxon>
        <taxon>Spermatophyta</taxon>
        <taxon>Magnoliopsida</taxon>
        <taxon>eudicotyledons</taxon>
        <taxon>Gunneridae</taxon>
        <taxon>Pentapetalae</taxon>
        <taxon>rosids</taxon>
        <taxon>malvids</taxon>
        <taxon>Brassicales</taxon>
        <taxon>Brassicaceae</taxon>
        <taxon>Brassiceae</taxon>
        <taxon>Brassica</taxon>
    </lineage>
</organism>
<comment type="similarity">
    <text evidence="3">Belongs to the 3-hydroxybenzoate 6-hydroxylase family.</text>
</comment>
<feature type="domain" description="FAD-binding" evidence="4">
    <location>
        <begin position="38"/>
        <end position="337"/>
    </location>
</feature>
<dbReference type="PANTHER" id="PTHR45934">
    <property type="entry name" value="FAD/NAD(P)-BINDING OXIDOREDUCTASE FAMILY PROTEIN"/>
    <property type="match status" value="1"/>
</dbReference>
<feature type="non-terminal residue" evidence="5">
    <location>
        <position position="1"/>
    </location>
</feature>
<evidence type="ECO:0000313" key="5">
    <source>
        <dbReference type="EMBL" id="KAH0863104.1"/>
    </source>
</evidence>
<gene>
    <name evidence="5" type="ORF">HID58_080315</name>
</gene>
<dbReference type="Pfam" id="PF01494">
    <property type="entry name" value="FAD_binding_3"/>
    <property type="match status" value="1"/>
</dbReference>
<dbReference type="Gene3D" id="3.50.50.60">
    <property type="entry name" value="FAD/NAD(P)-binding domain"/>
    <property type="match status" value="1"/>
</dbReference>
<comment type="caution">
    <text evidence="5">The sequence shown here is derived from an EMBL/GenBank/DDBJ whole genome shotgun (WGS) entry which is preliminary data.</text>
</comment>
<name>A0ABQ7Y4J0_BRANA</name>
<accession>A0ABQ7Y4J0</accession>
<keyword evidence="1" id="KW-0560">Oxidoreductase</keyword>
<keyword evidence="6" id="KW-1185">Reference proteome</keyword>
<evidence type="ECO:0000259" key="4">
    <source>
        <dbReference type="Pfam" id="PF01494"/>
    </source>
</evidence>
<dbReference type="PRINTS" id="PR00420">
    <property type="entry name" value="RNGMNOXGNASE"/>
</dbReference>
<evidence type="ECO:0000256" key="1">
    <source>
        <dbReference type="ARBA" id="ARBA00023002"/>
    </source>
</evidence>
<dbReference type="SUPFAM" id="SSF51905">
    <property type="entry name" value="FAD/NAD(P)-binding domain"/>
    <property type="match status" value="1"/>
</dbReference>